<reference evidence="6" key="1">
    <citation type="submission" date="2015-04" db="EMBL/GenBank/DDBJ databases">
        <authorList>
            <person name="Mushtaq Mamoona"/>
        </authorList>
    </citation>
    <scope>NUCLEOTIDE SEQUENCE [LARGE SCALE GENOMIC DNA]</scope>
    <source>
        <strain evidence="6">AN4859/03</strain>
    </source>
</reference>
<accession>A0A0G4KAT2</accession>
<dbReference type="SUPFAM" id="SSF109854">
    <property type="entry name" value="DinB/YfiT-like putative metalloenzymes"/>
    <property type="match status" value="1"/>
</dbReference>
<dbReference type="InterPro" id="IPR007837">
    <property type="entry name" value="DinB"/>
</dbReference>
<keyword evidence="6" id="KW-1185">Reference proteome</keyword>
<protein>
    <submittedName>
        <fullName evidence="5">DNA damage-inducible protein DinB</fullName>
    </submittedName>
</protein>
<evidence type="ECO:0000256" key="2">
    <source>
        <dbReference type="ARBA" id="ARBA00022723"/>
    </source>
</evidence>
<comment type="similarity">
    <text evidence="1">Belongs to the DinB family.</text>
</comment>
<name>A0A0G4KAT2_9SPIR</name>
<evidence type="ECO:0000313" key="5">
    <source>
        <dbReference type="EMBL" id="CRF35531.1"/>
    </source>
</evidence>
<dbReference type="OrthoDB" id="119432at2"/>
<organism evidence="5 6">
    <name type="scientific">Brachyspira suanatina</name>
    <dbReference type="NCBI Taxonomy" id="381802"/>
    <lineage>
        <taxon>Bacteria</taxon>
        <taxon>Pseudomonadati</taxon>
        <taxon>Spirochaetota</taxon>
        <taxon>Spirochaetia</taxon>
        <taxon>Brachyspirales</taxon>
        <taxon>Brachyspiraceae</taxon>
        <taxon>Brachyspira</taxon>
    </lineage>
</organism>
<dbReference type="AlphaFoldDB" id="A0A0G4KAT2"/>
<dbReference type="GO" id="GO:0046872">
    <property type="term" value="F:metal ion binding"/>
    <property type="evidence" value="ECO:0007669"/>
    <property type="project" value="UniProtKB-KW"/>
</dbReference>
<dbReference type="Pfam" id="PF05163">
    <property type="entry name" value="DinB"/>
    <property type="match status" value="1"/>
</dbReference>
<proteinExistence type="inferred from homology"/>
<evidence type="ECO:0000256" key="3">
    <source>
        <dbReference type="PIRSR" id="PIRSR607837-1"/>
    </source>
</evidence>
<evidence type="ECO:0000256" key="1">
    <source>
        <dbReference type="ARBA" id="ARBA00008635"/>
    </source>
</evidence>
<dbReference type="PANTHER" id="PTHR37302">
    <property type="entry name" value="SLR1116 PROTEIN"/>
    <property type="match status" value="1"/>
</dbReference>
<evidence type="ECO:0000256" key="4">
    <source>
        <dbReference type="SAM" id="Coils"/>
    </source>
</evidence>
<sequence>MIDNKVKELARKIETESKKLDKKIKDIEKIKLSITKDLKKNVKELKTNQLKKLQEEKKNITDKVKEMKSNLLNARKENTTEEVNKKIDEKKRNIENNANKKPIDKTAKKIMNMMALYNKNANKKLIEILITVKEEDLIKETNAYFKSVLGTFKHIIQCDIYFFNVYRKYSSKKKIENEDILNYLNEDFTFNINIDEDLNSLIDIRKKLDDVIIAIVNSIEDFNISGKVIIPNAVIKKPRYHLIMHALNHGTHHRGEISVMLDQMEYKNDYSNLMTMI</sequence>
<dbReference type="Gene3D" id="1.20.120.450">
    <property type="entry name" value="dinb family like domain"/>
    <property type="match status" value="1"/>
</dbReference>
<dbReference type="EMBL" id="CVLB01000003">
    <property type="protein sequence ID" value="CRF35531.1"/>
    <property type="molecule type" value="Genomic_DNA"/>
</dbReference>
<keyword evidence="2 3" id="KW-0479">Metal-binding</keyword>
<evidence type="ECO:0000313" key="6">
    <source>
        <dbReference type="Proteomes" id="UP000043763"/>
    </source>
</evidence>
<feature type="coiled-coil region" evidence="4">
    <location>
        <begin position="6"/>
        <end position="100"/>
    </location>
</feature>
<dbReference type="PANTHER" id="PTHR37302:SF3">
    <property type="entry name" value="DAMAGE-INDUCIBLE PROTEIN DINB"/>
    <property type="match status" value="1"/>
</dbReference>
<feature type="binding site" evidence="3">
    <location>
        <position position="253"/>
    </location>
    <ligand>
        <name>a divalent metal cation</name>
        <dbReference type="ChEBI" id="CHEBI:60240"/>
    </ligand>
</feature>
<dbReference type="InterPro" id="IPR034660">
    <property type="entry name" value="DinB/YfiT-like"/>
</dbReference>
<keyword evidence="4" id="KW-0175">Coiled coil</keyword>
<feature type="binding site" evidence="3">
    <location>
        <position position="249"/>
    </location>
    <ligand>
        <name>a divalent metal cation</name>
        <dbReference type="ChEBI" id="CHEBI:60240"/>
    </ligand>
</feature>
<dbReference type="Proteomes" id="UP000043763">
    <property type="component" value="Unassembled WGS sequence"/>
</dbReference>
<feature type="binding site" evidence="3">
    <location>
        <position position="154"/>
    </location>
    <ligand>
        <name>a divalent metal cation</name>
        <dbReference type="ChEBI" id="CHEBI:60240"/>
    </ligand>
</feature>
<dbReference type="RefSeq" id="WP_048596081.1">
    <property type="nucleotide sequence ID" value="NZ_CVLB01000003.1"/>
</dbReference>
<gene>
    <name evidence="5" type="ORF">BRSU_2718</name>
</gene>